<reference evidence="2 3" key="1">
    <citation type="journal article" date="2020" name="ISME J.">
        <title>Uncovering the hidden diversity of litter-decomposition mechanisms in mushroom-forming fungi.</title>
        <authorList>
            <person name="Floudas D."/>
            <person name="Bentzer J."/>
            <person name="Ahren D."/>
            <person name="Johansson T."/>
            <person name="Persson P."/>
            <person name="Tunlid A."/>
        </authorList>
    </citation>
    <scope>NUCLEOTIDE SEQUENCE [LARGE SCALE GENOMIC DNA]</scope>
    <source>
        <strain evidence="2 3">CBS 291.85</strain>
    </source>
</reference>
<feature type="compositionally biased region" description="Polar residues" evidence="1">
    <location>
        <begin position="16"/>
        <end position="30"/>
    </location>
</feature>
<gene>
    <name evidence="2" type="ORF">D9758_015332</name>
</gene>
<accession>A0A8H5CL14</accession>
<dbReference type="EMBL" id="JAACJM010000134">
    <property type="protein sequence ID" value="KAF5343761.1"/>
    <property type="molecule type" value="Genomic_DNA"/>
</dbReference>
<dbReference type="AlphaFoldDB" id="A0A8H5CL14"/>
<dbReference type="Proteomes" id="UP000559256">
    <property type="component" value="Unassembled WGS sequence"/>
</dbReference>
<organism evidence="2 3">
    <name type="scientific">Tetrapyrgos nigripes</name>
    <dbReference type="NCBI Taxonomy" id="182062"/>
    <lineage>
        <taxon>Eukaryota</taxon>
        <taxon>Fungi</taxon>
        <taxon>Dikarya</taxon>
        <taxon>Basidiomycota</taxon>
        <taxon>Agaricomycotina</taxon>
        <taxon>Agaricomycetes</taxon>
        <taxon>Agaricomycetidae</taxon>
        <taxon>Agaricales</taxon>
        <taxon>Marasmiineae</taxon>
        <taxon>Marasmiaceae</taxon>
        <taxon>Tetrapyrgos</taxon>
    </lineage>
</organism>
<protein>
    <submittedName>
        <fullName evidence="2">Uncharacterized protein</fullName>
    </submittedName>
</protein>
<feature type="region of interest" description="Disordered" evidence="1">
    <location>
        <begin position="1"/>
        <end position="40"/>
    </location>
</feature>
<name>A0A8H5CL14_9AGAR</name>
<evidence type="ECO:0000313" key="2">
    <source>
        <dbReference type="EMBL" id="KAF5343761.1"/>
    </source>
</evidence>
<evidence type="ECO:0000313" key="3">
    <source>
        <dbReference type="Proteomes" id="UP000559256"/>
    </source>
</evidence>
<sequence>MIGTYGRATMDVDSPESFQAQDHSMDVDSTSIEDHPKLSNSRNSQFETICYSCDCVMDVPMDIDNAGM</sequence>
<proteinExistence type="predicted"/>
<comment type="caution">
    <text evidence="2">The sequence shown here is derived from an EMBL/GenBank/DDBJ whole genome shotgun (WGS) entry which is preliminary data.</text>
</comment>
<evidence type="ECO:0000256" key="1">
    <source>
        <dbReference type="SAM" id="MobiDB-lite"/>
    </source>
</evidence>
<keyword evidence="3" id="KW-1185">Reference proteome</keyword>